<feature type="region of interest" description="Disordered" evidence="1">
    <location>
        <begin position="1"/>
        <end position="66"/>
    </location>
</feature>
<proteinExistence type="predicted"/>
<organism evidence="2">
    <name type="scientific">invertebrate metagenome</name>
    <dbReference type="NCBI Taxonomy" id="1711999"/>
    <lineage>
        <taxon>unclassified sequences</taxon>
        <taxon>metagenomes</taxon>
        <taxon>organismal metagenomes</taxon>
    </lineage>
</organism>
<evidence type="ECO:0000256" key="1">
    <source>
        <dbReference type="SAM" id="MobiDB-lite"/>
    </source>
</evidence>
<comment type="caution">
    <text evidence="2">The sequence shown here is derived from an EMBL/GenBank/DDBJ whole genome shotgun (WGS) entry which is preliminary data.</text>
</comment>
<name>A0A2H9T2Q9_9ZZZZ</name>
<evidence type="ECO:0000313" key="2">
    <source>
        <dbReference type="EMBL" id="PJE77479.1"/>
    </source>
</evidence>
<feature type="compositionally biased region" description="Polar residues" evidence="1">
    <location>
        <begin position="24"/>
        <end position="39"/>
    </location>
</feature>
<gene>
    <name evidence="2" type="ORF">CI610_03596</name>
</gene>
<dbReference type="AlphaFoldDB" id="A0A2H9T2Q9"/>
<reference evidence="2" key="1">
    <citation type="journal article" date="2017" name="Appl. Environ. Microbiol.">
        <title>Molecular characterization of an Endozoicomonas-like organism causing infection in king scallop Pecten maximus L.</title>
        <authorList>
            <person name="Cano I."/>
            <person name="van Aerle R."/>
            <person name="Ross S."/>
            <person name="Verner-Jeffreys D.W."/>
            <person name="Paley R.K."/>
            <person name="Rimmer G."/>
            <person name="Ryder D."/>
            <person name="Hooper P."/>
            <person name="Stone D."/>
            <person name="Feist S.W."/>
        </authorList>
    </citation>
    <scope>NUCLEOTIDE SEQUENCE</scope>
</reference>
<accession>A0A2H9T2Q9</accession>
<sequence length="113" mass="12060">MSKQNKIKKAGSKLGNLGNPEAAGNSNGNDSGSKQAGKQQNHKPDGIVQASRSASPTSVRLTPDDKANLRQIVQSVNDVSRSKVSSTKVIQALLHMGTQMRAEKVLRAVRELL</sequence>
<protein>
    <submittedName>
        <fullName evidence="2">Uncharacterized protein</fullName>
    </submittedName>
</protein>
<feature type="compositionally biased region" description="Polar residues" evidence="1">
    <location>
        <begin position="50"/>
        <end position="60"/>
    </location>
</feature>
<dbReference type="EMBL" id="NSIT01000564">
    <property type="protein sequence ID" value="PJE77479.1"/>
    <property type="molecule type" value="Genomic_DNA"/>
</dbReference>
<feature type="compositionally biased region" description="Basic residues" evidence="1">
    <location>
        <begin position="1"/>
        <end position="11"/>
    </location>
</feature>